<dbReference type="Pfam" id="PF01255">
    <property type="entry name" value="Prenyltransf"/>
    <property type="match status" value="1"/>
</dbReference>
<proteinExistence type="predicted"/>
<gene>
    <name evidence="2" type="primary">uppS_3</name>
    <name evidence="2" type="ORF">BACCIP111883_02533</name>
</gene>
<sequence length="58" mass="6500">MKNIPKHIAILMDGNGRWGTKRGLTRSQGHFAGSKAMEKIIDACMLFQLKIGKDQKTK</sequence>
<evidence type="ECO:0000313" key="3">
    <source>
        <dbReference type="Proteomes" id="UP000789833"/>
    </source>
</evidence>
<keyword evidence="3" id="KW-1185">Reference proteome</keyword>
<dbReference type="InterPro" id="IPR001441">
    <property type="entry name" value="UPP_synth-like"/>
</dbReference>
<dbReference type="Gene3D" id="3.40.1180.10">
    <property type="entry name" value="Decaprenyl diphosphate synthase-like"/>
    <property type="match status" value="1"/>
</dbReference>
<evidence type="ECO:0000256" key="1">
    <source>
        <dbReference type="ARBA" id="ARBA00022679"/>
    </source>
</evidence>
<dbReference type="InterPro" id="IPR036424">
    <property type="entry name" value="UPP_synth-like_sf"/>
</dbReference>
<reference evidence="2 3" key="1">
    <citation type="submission" date="2021-10" db="EMBL/GenBank/DDBJ databases">
        <authorList>
            <person name="Criscuolo A."/>
        </authorList>
    </citation>
    <scope>NUCLEOTIDE SEQUENCE [LARGE SCALE GENOMIC DNA]</scope>
    <source>
        <strain evidence="3">CIP 111883</strain>
    </source>
</reference>
<protein>
    <submittedName>
        <fullName evidence="2">Ditrans,polycis-undecaprenyl-diphosphate synthase ((2E,6E)-farnesyl-diphosphate specific)</fullName>
        <ecNumber evidence="2">2.5.1.89</ecNumber>
    </submittedName>
</protein>
<name>A0ABN8AFW5_9BACI</name>
<keyword evidence="1 2" id="KW-0808">Transferase</keyword>
<accession>A0ABN8AFW5</accession>
<dbReference type="EC" id="2.5.1.89" evidence="2"/>
<dbReference type="EMBL" id="CAKJTJ010000013">
    <property type="protein sequence ID" value="CAG9621760.1"/>
    <property type="molecule type" value="Genomic_DNA"/>
</dbReference>
<dbReference type="GO" id="GO:0016740">
    <property type="term" value="F:transferase activity"/>
    <property type="evidence" value="ECO:0007669"/>
    <property type="project" value="UniProtKB-KW"/>
</dbReference>
<organism evidence="2 3">
    <name type="scientific">Sutcliffiella rhizosphaerae</name>
    <dbReference type="NCBI Taxonomy" id="2880967"/>
    <lineage>
        <taxon>Bacteria</taxon>
        <taxon>Bacillati</taxon>
        <taxon>Bacillota</taxon>
        <taxon>Bacilli</taxon>
        <taxon>Bacillales</taxon>
        <taxon>Bacillaceae</taxon>
        <taxon>Sutcliffiella</taxon>
    </lineage>
</organism>
<dbReference type="PANTHER" id="PTHR10291:SF0">
    <property type="entry name" value="DEHYDRODOLICHYL DIPHOSPHATE SYNTHASE 2"/>
    <property type="match status" value="1"/>
</dbReference>
<dbReference type="SUPFAM" id="SSF64005">
    <property type="entry name" value="Undecaprenyl diphosphate synthase"/>
    <property type="match status" value="1"/>
</dbReference>
<dbReference type="PANTHER" id="PTHR10291">
    <property type="entry name" value="DEHYDRODOLICHYL DIPHOSPHATE SYNTHASE FAMILY MEMBER"/>
    <property type="match status" value="1"/>
</dbReference>
<dbReference type="Proteomes" id="UP000789833">
    <property type="component" value="Unassembled WGS sequence"/>
</dbReference>
<evidence type="ECO:0000313" key="2">
    <source>
        <dbReference type="EMBL" id="CAG9621760.1"/>
    </source>
</evidence>
<comment type="caution">
    <text evidence="2">The sequence shown here is derived from an EMBL/GenBank/DDBJ whole genome shotgun (WGS) entry which is preliminary data.</text>
</comment>